<dbReference type="Pfam" id="PF01266">
    <property type="entry name" value="DAO"/>
    <property type="match status" value="1"/>
</dbReference>
<proteinExistence type="predicted"/>
<dbReference type="EMBL" id="CP022358">
    <property type="protein sequence ID" value="ASK68196.1"/>
    <property type="molecule type" value="Genomic_DNA"/>
</dbReference>
<dbReference type="InterPro" id="IPR006076">
    <property type="entry name" value="FAD-dep_OxRdtase"/>
</dbReference>
<dbReference type="PANTHER" id="PTHR13847">
    <property type="entry name" value="SARCOSINE DEHYDROGENASE-RELATED"/>
    <property type="match status" value="1"/>
</dbReference>
<dbReference type="Gene3D" id="3.50.50.60">
    <property type="entry name" value="FAD/NAD(P)-binding domain"/>
    <property type="match status" value="1"/>
</dbReference>
<sequence>MKERGFWFDTEAKLTQRAVLPPLAQDISADVAIIGAGYSGLWTAYYLKQYQPNLSVVILEAECIGQGASGRNGGWLMGCFSGDVAYLNRLEGEQRLSAKAIIQATISEVATVCAKHHIDCDLHHGGNLRVAARYPEQLVNIKAELAQWRAEGFGEEDIRWLDKTDLDKQVSMAEGQAALFTPHCARIHPAKLVCGLADLVQGLGVKIYEHTPVNHMAHLGDAQTLLQTPKGRVRAAIVVPAVEGYLRQLSGLGRFTLPVQSLLIATEPLTDATWDAIGLANRATFSDASRIVTYGQRSPDNRLIFGARGGYGFGAKIRTEFGFDPKLFNGKFPANQSPPQRAFEGEFGFRYQLLLALFPQLKGVQITHGWGGTLALARRFAPHAIFDKSLGLGLIGGYGGEGVGAANLFARTLVDLILGRDTQLVSMPWAFDAPVQQVLAPWEREPLPWLAYHGMNKIFAWEDRLYSQPKSAAWQKGLAKRIANRLEGLMS</sequence>
<gene>
    <name evidence="3" type="ORF">CF168_04535</name>
</gene>
<evidence type="ECO:0000259" key="2">
    <source>
        <dbReference type="Pfam" id="PF01266"/>
    </source>
</evidence>
<keyword evidence="4" id="KW-1185">Reference proteome</keyword>
<dbReference type="GO" id="GO:0016491">
    <property type="term" value="F:oxidoreductase activity"/>
    <property type="evidence" value="ECO:0007669"/>
    <property type="project" value="UniProtKB-KW"/>
</dbReference>
<dbReference type="Proteomes" id="UP000198367">
    <property type="component" value="Chromosome"/>
</dbReference>
<dbReference type="RefSeq" id="WP_089067123.1">
    <property type="nucleotide sequence ID" value="NZ_CP022358.1"/>
</dbReference>
<dbReference type="KEGG" id="sbj:CF168_04535"/>
<organism evidence="3 4">
    <name type="scientific">Shewanella bicestrii</name>
    <dbReference type="NCBI Taxonomy" id="2018305"/>
    <lineage>
        <taxon>Bacteria</taxon>
        <taxon>Pseudomonadati</taxon>
        <taxon>Pseudomonadota</taxon>
        <taxon>Gammaproteobacteria</taxon>
        <taxon>Alteromonadales</taxon>
        <taxon>Shewanellaceae</taxon>
        <taxon>Shewanella</taxon>
    </lineage>
</organism>
<dbReference type="InterPro" id="IPR036188">
    <property type="entry name" value="FAD/NAD-bd_sf"/>
</dbReference>
<protein>
    <submittedName>
        <fullName evidence="3">FAD-dependent oxidoreductase</fullName>
    </submittedName>
</protein>
<evidence type="ECO:0000256" key="1">
    <source>
        <dbReference type="ARBA" id="ARBA00023002"/>
    </source>
</evidence>
<feature type="domain" description="FAD dependent oxidoreductase" evidence="2">
    <location>
        <begin position="30"/>
        <end position="416"/>
    </location>
</feature>
<evidence type="ECO:0000313" key="4">
    <source>
        <dbReference type="Proteomes" id="UP000198367"/>
    </source>
</evidence>
<accession>A0A220UJX2</accession>
<name>A0A220UJX2_9GAMM</name>
<dbReference type="PANTHER" id="PTHR13847:SF285">
    <property type="entry name" value="FAD DEPENDENT OXIDOREDUCTASE DOMAIN-CONTAINING PROTEIN"/>
    <property type="match status" value="1"/>
</dbReference>
<dbReference type="Gene3D" id="3.30.9.10">
    <property type="entry name" value="D-Amino Acid Oxidase, subunit A, domain 2"/>
    <property type="match status" value="1"/>
</dbReference>
<keyword evidence="1" id="KW-0560">Oxidoreductase</keyword>
<dbReference type="SUPFAM" id="SSF51905">
    <property type="entry name" value="FAD/NAD(P)-binding domain"/>
    <property type="match status" value="1"/>
</dbReference>
<evidence type="ECO:0000313" key="3">
    <source>
        <dbReference type="EMBL" id="ASK68196.1"/>
    </source>
</evidence>
<dbReference type="AlphaFoldDB" id="A0A220UJX2"/>
<dbReference type="GO" id="GO:0005737">
    <property type="term" value="C:cytoplasm"/>
    <property type="evidence" value="ECO:0007669"/>
    <property type="project" value="TreeGrafter"/>
</dbReference>
<reference evidence="3 4" key="1">
    <citation type="submission" date="2017-07" db="EMBL/GenBank/DDBJ databases">
        <title>Phenotypical and genomic characterization of a clinical isolate of Shewanella bicestrii sp. nov. producing an extended-spectrum beta-lactamase and a new oxacillinase variant.</title>
        <authorList>
            <person name="Jousset A.B."/>
            <person name="Bonnin R.A."/>
            <person name="Girlich D."/>
            <person name="Dabos L."/>
            <person name="Potron A."/>
            <person name="Dortet L."/>
            <person name="Glaser P."/>
            <person name="Naas T."/>
        </authorList>
    </citation>
    <scope>NUCLEOTIDE SEQUENCE [LARGE SCALE GENOMIC DNA]</scope>
    <source>
        <strain evidence="3 4">JAB-1</strain>
    </source>
</reference>